<dbReference type="EMBL" id="SOHE01000069">
    <property type="protein sequence ID" value="TFD46955.1"/>
    <property type="molecule type" value="Genomic_DNA"/>
</dbReference>
<dbReference type="Pfam" id="PF03741">
    <property type="entry name" value="TerC"/>
    <property type="match status" value="1"/>
</dbReference>
<keyword evidence="5 6" id="KW-0472">Membrane</keyword>
<feature type="transmembrane region" description="Helical" evidence="6">
    <location>
        <begin position="293"/>
        <end position="315"/>
    </location>
</feature>
<proteinExistence type="inferred from homology"/>
<feature type="transmembrane region" description="Helical" evidence="6">
    <location>
        <begin position="79"/>
        <end position="96"/>
    </location>
</feature>
<evidence type="ECO:0000313" key="7">
    <source>
        <dbReference type="EMBL" id="TFD46955.1"/>
    </source>
</evidence>
<dbReference type="Proteomes" id="UP000297447">
    <property type="component" value="Unassembled WGS sequence"/>
</dbReference>
<dbReference type="PANTHER" id="PTHR30238">
    <property type="entry name" value="MEMBRANE BOUND PREDICTED REDOX MODULATOR"/>
    <property type="match status" value="1"/>
</dbReference>
<comment type="subcellular location">
    <subcellularLocation>
        <location evidence="1">Membrane</location>
        <topology evidence="1">Multi-pass membrane protein</topology>
    </subcellularLocation>
</comment>
<accession>A0A4R8ZUY8</accession>
<dbReference type="InterPro" id="IPR005496">
    <property type="entry name" value="Integral_membrane_TerC"/>
</dbReference>
<feature type="transmembrane region" description="Helical" evidence="6">
    <location>
        <begin position="6"/>
        <end position="26"/>
    </location>
</feature>
<dbReference type="PANTHER" id="PTHR30238:SF0">
    <property type="entry name" value="THYLAKOID MEMBRANE PROTEIN TERC, CHLOROPLASTIC"/>
    <property type="match status" value="1"/>
</dbReference>
<sequence length="395" mass="43815">MTVSPLVWGMTIVVILALLAFDYFFHIRKAHVPTLKEAALWSSIYVGLAIVFGILVLIFGGGTMGSEYFAGYITEKALSVDNLFVFLIIMASFRVPREDQQKVLLFGIVFSLIARTGFIFLGAALINSFAWVFYIFGLILLITAGNLLKPEAHGDSQADNVMIRLARRLFHTTEHYDGDKLFTMHNGKRALTPMLLVMVAIGGTDILFALDSIPAIFGLTQNVYIVFTATAFSLMGLRQLYFLIDGLLDRLIYLSYGLAVILAFIGVKLVLHALHENNLPFINDGEPVPVVEISTGLSLSVIIGTLIVTVVASLLSKAGKAQTAINNARRHAGSYLDLAYTADHAERERIYQLLADEETQILKMDLKYRNKAKDVDTIREQVADAHRQHAEYLAR</sequence>
<feature type="transmembrane region" description="Helical" evidence="6">
    <location>
        <begin position="38"/>
        <end position="59"/>
    </location>
</feature>
<evidence type="ECO:0000256" key="4">
    <source>
        <dbReference type="ARBA" id="ARBA00022989"/>
    </source>
</evidence>
<dbReference type="RefSeq" id="WP_134520631.1">
    <property type="nucleotide sequence ID" value="NZ_SOHE01000069.1"/>
</dbReference>
<gene>
    <name evidence="7" type="ORF">E3T55_16425</name>
</gene>
<dbReference type="OrthoDB" id="5242957at2"/>
<protein>
    <submittedName>
        <fullName evidence="7">TerC/Alx family metal homeostasis membrane protein</fullName>
    </submittedName>
</protein>
<comment type="caution">
    <text evidence="7">The sequence shown here is derived from an EMBL/GenBank/DDBJ whole genome shotgun (WGS) entry which is preliminary data.</text>
</comment>
<keyword evidence="3 6" id="KW-0812">Transmembrane</keyword>
<evidence type="ECO:0000256" key="1">
    <source>
        <dbReference type="ARBA" id="ARBA00004141"/>
    </source>
</evidence>
<evidence type="ECO:0000256" key="6">
    <source>
        <dbReference type="SAM" id="Phobius"/>
    </source>
</evidence>
<feature type="transmembrane region" description="Helical" evidence="6">
    <location>
        <begin position="103"/>
        <end position="125"/>
    </location>
</feature>
<dbReference type="InterPro" id="IPR022369">
    <property type="entry name" value="Integral_membrane_TerC_rswitch"/>
</dbReference>
<reference evidence="7 8" key="1">
    <citation type="submission" date="2019-03" db="EMBL/GenBank/DDBJ databases">
        <title>Genomics of glacier-inhabiting Cryobacterium strains.</title>
        <authorList>
            <person name="Liu Q."/>
            <person name="Xin Y.-H."/>
        </authorList>
    </citation>
    <scope>NUCLEOTIDE SEQUENCE [LARGE SCALE GENOMIC DNA]</scope>
    <source>
        <strain evidence="7 8">Hh14</strain>
    </source>
</reference>
<keyword evidence="8" id="KW-1185">Reference proteome</keyword>
<dbReference type="AlphaFoldDB" id="A0A4R8ZUY8"/>
<dbReference type="GO" id="GO:0016020">
    <property type="term" value="C:membrane"/>
    <property type="evidence" value="ECO:0007669"/>
    <property type="project" value="UniProtKB-SubCell"/>
</dbReference>
<feature type="transmembrane region" description="Helical" evidence="6">
    <location>
        <begin position="223"/>
        <end position="244"/>
    </location>
</feature>
<dbReference type="NCBIfam" id="TIGR03718">
    <property type="entry name" value="R_switched_Alx"/>
    <property type="match status" value="1"/>
</dbReference>
<feature type="transmembrane region" description="Helical" evidence="6">
    <location>
        <begin position="131"/>
        <end position="148"/>
    </location>
</feature>
<organism evidence="7 8">
    <name type="scientific">Cryobacterium frigoriphilum</name>
    <dbReference type="NCBI Taxonomy" id="1259150"/>
    <lineage>
        <taxon>Bacteria</taxon>
        <taxon>Bacillati</taxon>
        <taxon>Actinomycetota</taxon>
        <taxon>Actinomycetes</taxon>
        <taxon>Micrococcales</taxon>
        <taxon>Microbacteriaceae</taxon>
        <taxon>Cryobacterium</taxon>
    </lineage>
</organism>
<evidence type="ECO:0000256" key="3">
    <source>
        <dbReference type="ARBA" id="ARBA00022692"/>
    </source>
</evidence>
<evidence type="ECO:0000256" key="2">
    <source>
        <dbReference type="ARBA" id="ARBA00007511"/>
    </source>
</evidence>
<evidence type="ECO:0000256" key="5">
    <source>
        <dbReference type="ARBA" id="ARBA00023136"/>
    </source>
</evidence>
<feature type="transmembrane region" description="Helical" evidence="6">
    <location>
        <begin position="251"/>
        <end position="273"/>
    </location>
</feature>
<comment type="similarity">
    <text evidence="2">Belongs to the TerC family.</text>
</comment>
<name>A0A4R8ZUY8_9MICO</name>
<evidence type="ECO:0000313" key="8">
    <source>
        <dbReference type="Proteomes" id="UP000297447"/>
    </source>
</evidence>
<feature type="transmembrane region" description="Helical" evidence="6">
    <location>
        <begin position="194"/>
        <end position="217"/>
    </location>
</feature>
<keyword evidence="4 6" id="KW-1133">Transmembrane helix</keyword>